<dbReference type="Pfam" id="PF02519">
    <property type="entry name" value="Auxin_inducible"/>
    <property type="match status" value="1"/>
</dbReference>
<reference evidence="2" key="2">
    <citation type="submission" date="2021-01" db="UniProtKB">
        <authorList>
            <consortium name="EnsemblPlants"/>
        </authorList>
    </citation>
    <scope>IDENTIFICATION</scope>
</reference>
<protein>
    <submittedName>
        <fullName evidence="2">Uncharacterized protein</fullName>
    </submittedName>
</protein>
<evidence type="ECO:0000256" key="1">
    <source>
        <dbReference type="ARBA" id="ARBA00006974"/>
    </source>
</evidence>
<proteinExistence type="inferred from homology"/>
<dbReference type="KEGG" id="qlo:115969055"/>
<organism evidence="2 3">
    <name type="scientific">Quercus lobata</name>
    <name type="common">Valley oak</name>
    <dbReference type="NCBI Taxonomy" id="97700"/>
    <lineage>
        <taxon>Eukaryota</taxon>
        <taxon>Viridiplantae</taxon>
        <taxon>Streptophyta</taxon>
        <taxon>Embryophyta</taxon>
        <taxon>Tracheophyta</taxon>
        <taxon>Spermatophyta</taxon>
        <taxon>Magnoliopsida</taxon>
        <taxon>eudicotyledons</taxon>
        <taxon>Gunneridae</taxon>
        <taxon>Pentapetalae</taxon>
        <taxon>rosids</taxon>
        <taxon>fabids</taxon>
        <taxon>Fagales</taxon>
        <taxon>Fagaceae</taxon>
        <taxon>Quercus</taxon>
    </lineage>
</organism>
<dbReference type="EMBL" id="LRBV02000011">
    <property type="status" value="NOT_ANNOTATED_CDS"/>
    <property type="molecule type" value="Genomic_DNA"/>
</dbReference>
<dbReference type="InterPro" id="IPR003676">
    <property type="entry name" value="SAUR_fam"/>
</dbReference>
<sequence length="148" mass="16892">MISAKKLLKLARKWQKLANIKRKRISFPRATRNPDESCNSSSVVVHKGHFVVYTADQRRFVLPLEYLNEEIFKELFRMSEEEFGLPRNGAITLPCDAVSMEYVVSMIQQNMAKDLEKALVKSIANGCHSSSSYLPPDLPNKQILICSF</sequence>
<accession>A0A7N2RDY4</accession>
<gene>
    <name evidence="2" type="primary">LOC115969055</name>
</gene>
<evidence type="ECO:0000313" key="2">
    <source>
        <dbReference type="EnsemblPlants" id="QL11p053893:mrna:CDS:1"/>
    </source>
</evidence>
<dbReference type="GO" id="GO:0009733">
    <property type="term" value="P:response to auxin"/>
    <property type="evidence" value="ECO:0007669"/>
    <property type="project" value="InterPro"/>
</dbReference>
<dbReference type="EnsemblPlants" id="QL11p053893:mrna">
    <property type="protein sequence ID" value="QL11p053893:mrna:CDS:1"/>
    <property type="gene ID" value="QL11p053893"/>
</dbReference>
<reference evidence="2 3" key="1">
    <citation type="journal article" date="2016" name="G3 (Bethesda)">
        <title>First Draft Assembly and Annotation of the Genome of a California Endemic Oak Quercus lobata Nee (Fagaceae).</title>
        <authorList>
            <person name="Sork V.L."/>
            <person name="Fitz-Gibbon S.T."/>
            <person name="Puiu D."/>
            <person name="Crepeau M."/>
            <person name="Gugger P.F."/>
            <person name="Sherman R."/>
            <person name="Stevens K."/>
            <person name="Langley C.H."/>
            <person name="Pellegrini M."/>
            <person name="Salzberg S.L."/>
        </authorList>
    </citation>
    <scope>NUCLEOTIDE SEQUENCE [LARGE SCALE GENOMIC DNA]</scope>
    <source>
        <strain evidence="2 3">cv. SW786</strain>
    </source>
</reference>
<dbReference type="FunCoup" id="A0A7N2RDY4">
    <property type="interactions" value="437"/>
</dbReference>
<dbReference type="OMA" id="WQKNAAI"/>
<dbReference type="PANTHER" id="PTHR31175">
    <property type="entry name" value="AUXIN-RESPONSIVE FAMILY PROTEIN"/>
    <property type="match status" value="1"/>
</dbReference>
<dbReference type="OrthoDB" id="1936278at2759"/>
<comment type="similarity">
    <text evidence="1">Belongs to the ARG7 family.</text>
</comment>
<dbReference type="Proteomes" id="UP000594261">
    <property type="component" value="Chromosome 11"/>
</dbReference>
<name>A0A7N2RDY4_QUELO</name>
<dbReference type="InParanoid" id="A0A7N2RDY4"/>
<dbReference type="GeneID" id="115969055"/>
<dbReference type="RefSeq" id="XP_030944474.1">
    <property type="nucleotide sequence ID" value="XM_031088614.1"/>
</dbReference>
<dbReference type="Gramene" id="QL11p053893:mrna">
    <property type="protein sequence ID" value="QL11p053893:mrna:CDS:1"/>
    <property type="gene ID" value="QL11p053893"/>
</dbReference>
<keyword evidence="3" id="KW-1185">Reference proteome</keyword>
<dbReference type="AlphaFoldDB" id="A0A7N2RDY4"/>
<dbReference type="PANTHER" id="PTHR31175:SF82">
    <property type="entry name" value="AUXIN-RESPONSIVE PROTEIN SAUR65"/>
    <property type="match status" value="1"/>
</dbReference>
<evidence type="ECO:0000313" key="3">
    <source>
        <dbReference type="Proteomes" id="UP000594261"/>
    </source>
</evidence>